<dbReference type="FunFam" id="3.40.50.720:FF:000594">
    <property type="entry name" value="Short-chain oxidoreductase"/>
    <property type="match status" value="1"/>
</dbReference>
<dbReference type="OrthoDB" id="4577644at2"/>
<gene>
    <name evidence="4" type="ORF">PA27867_3711</name>
</gene>
<name>A0A1B1BQ19_9MICO</name>
<dbReference type="KEGG" id="cart:PA27867_3711"/>
<dbReference type="EMBL" id="CP016282">
    <property type="protein sequence ID" value="ANP74628.1"/>
    <property type="molecule type" value="Genomic_DNA"/>
</dbReference>
<keyword evidence="2" id="KW-0560">Oxidoreductase</keyword>
<dbReference type="SUPFAM" id="SSF51735">
    <property type="entry name" value="NAD(P)-binding Rossmann-fold domains"/>
    <property type="match status" value="1"/>
</dbReference>
<dbReference type="PANTHER" id="PTHR24320">
    <property type="entry name" value="RETINOL DEHYDROGENASE"/>
    <property type="match status" value="1"/>
</dbReference>
<dbReference type="PANTHER" id="PTHR24320:SF227">
    <property type="entry name" value="RETINOL DEHYDROGENASE 11"/>
    <property type="match status" value="1"/>
</dbReference>
<sequence length="313" mass="32304">MTDAASTGTAPFGAESTALEIVEGINLAGRSALVTGASSGIGVETARALAATGASVTLAVRDLAAGARTAADIRATTGNDAVRVVNLDLADLGSVRELAAGWAGPLHILVNNAGIMHTPELRTPAGWEMQFAVNHLGHFALASALHPALAAAGDARIVAVSSSGHGSSGIRFDDLFFERDAYDSGLAYGQSKTANVLFALEATRRWADDAITAAALMPGGIWTNLQRHWDPEVLAGMKRRYPGKSPAQGAATSVFVATRATLGVGTPGYYEDCHPAQVVPEIVDGIHGVLPHALDPEAARRLWEVSAELVASA</sequence>
<evidence type="ECO:0000313" key="5">
    <source>
        <dbReference type="Proteomes" id="UP000092582"/>
    </source>
</evidence>
<dbReference type="PRINTS" id="PR00081">
    <property type="entry name" value="GDHRDH"/>
</dbReference>
<dbReference type="PATRIC" id="fig|670052.7.peg.3816"/>
<protein>
    <recommendedName>
        <fullName evidence="3">Probable oxidoreductase</fullName>
    </recommendedName>
</protein>
<proteinExistence type="inferred from homology"/>
<dbReference type="GO" id="GO:0016491">
    <property type="term" value="F:oxidoreductase activity"/>
    <property type="evidence" value="ECO:0007669"/>
    <property type="project" value="UniProtKB-KW"/>
</dbReference>
<evidence type="ECO:0000256" key="1">
    <source>
        <dbReference type="ARBA" id="ARBA00006484"/>
    </source>
</evidence>
<dbReference type="RefSeq" id="WP_066598542.1">
    <property type="nucleotide sequence ID" value="NZ_CP016282.1"/>
</dbReference>
<evidence type="ECO:0000256" key="3">
    <source>
        <dbReference type="ARBA" id="ARBA00071493"/>
    </source>
</evidence>
<dbReference type="STRING" id="670052.PA27867_3711"/>
<dbReference type="InterPro" id="IPR002347">
    <property type="entry name" value="SDR_fam"/>
</dbReference>
<reference evidence="4 5" key="1">
    <citation type="submission" date="2016-06" db="EMBL/GenBank/DDBJ databases">
        <title>Genome sequencing of Cryobacterium arcticum PAMC 27867.</title>
        <authorList>
            <person name="Lee J."/>
            <person name="Kim O.-S."/>
        </authorList>
    </citation>
    <scope>NUCLEOTIDE SEQUENCE [LARGE SCALE GENOMIC DNA]</scope>
    <source>
        <strain evidence="4 5">PAMC 27867</strain>
    </source>
</reference>
<accession>A0A1B1BQ19</accession>
<comment type="similarity">
    <text evidence="1">Belongs to the short-chain dehydrogenases/reductases (SDR) family.</text>
</comment>
<evidence type="ECO:0000256" key="2">
    <source>
        <dbReference type="ARBA" id="ARBA00023002"/>
    </source>
</evidence>
<keyword evidence="5" id="KW-1185">Reference proteome</keyword>
<dbReference type="Pfam" id="PF00106">
    <property type="entry name" value="adh_short"/>
    <property type="match status" value="1"/>
</dbReference>
<dbReference type="Proteomes" id="UP000092582">
    <property type="component" value="Chromosome 1"/>
</dbReference>
<evidence type="ECO:0000313" key="4">
    <source>
        <dbReference type="EMBL" id="ANP74628.1"/>
    </source>
</evidence>
<dbReference type="Gene3D" id="3.40.50.720">
    <property type="entry name" value="NAD(P)-binding Rossmann-like Domain"/>
    <property type="match status" value="1"/>
</dbReference>
<organism evidence="4 5">
    <name type="scientific">Cryobacterium arcticum</name>
    <dbReference type="NCBI Taxonomy" id="670052"/>
    <lineage>
        <taxon>Bacteria</taxon>
        <taxon>Bacillati</taxon>
        <taxon>Actinomycetota</taxon>
        <taxon>Actinomycetes</taxon>
        <taxon>Micrococcales</taxon>
        <taxon>Microbacteriaceae</taxon>
        <taxon>Cryobacterium</taxon>
    </lineage>
</organism>
<dbReference type="AlphaFoldDB" id="A0A1B1BQ19"/>
<dbReference type="InterPro" id="IPR036291">
    <property type="entry name" value="NAD(P)-bd_dom_sf"/>
</dbReference>